<protein>
    <submittedName>
        <fullName evidence="1">Uncharacterized protein</fullName>
    </submittedName>
</protein>
<gene>
    <name evidence="1" type="ORF">LPJ66_012144</name>
</gene>
<name>A0ACC1HVN9_9FUNG</name>
<organism evidence="1 2">
    <name type="scientific">Kickxella alabastrina</name>
    <dbReference type="NCBI Taxonomy" id="61397"/>
    <lineage>
        <taxon>Eukaryota</taxon>
        <taxon>Fungi</taxon>
        <taxon>Fungi incertae sedis</taxon>
        <taxon>Zoopagomycota</taxon>
        <taxon>Kickxellomycotina</taxon>
        <taxon>Kickxellomycetes</taxon>
        <taxon>Kickxellales</taxon>
        <taxon>Kickxellaceae</taxon>
        <taxon>Kickxella</taxon>
    </lineage>
</organism>
<reference evidence="1" key="1">
    <citation type="submission" date="2022-07" db="EMBL/GenBank/DDBJ databases">
        <title>Phylogenomic reconstructions and comparative analyses of Kickxellomycotina fungi.</title>
        <authorList>
            <person name="Reynolds N.K."/>
            <person name="Stajich J.E."/>
            <person name="Barry K."/>
            <person name="Grigoriev I.V."/>
            <person name="Crous P."/>
            <person name="Smith M.E."/>
        </authorList>
    </citation>
    <scope>NUCLEOTIDE SEQUENCE</scope>
    <source>
        <strain evidence="1">Benny 63K</strain>
    </source>
</reference>
<evidence type="ECO:0000313" key="2">
    <source>
        <dbReference type="Proteomes" id="UP001150581"/>
    </source>
</evidence>
<dbReference type="EMBL" id="JANBPG010004219">
    <property type="protein sequence ID" value="KAJ1877258.1"/>
    <property type="molecule type" value="Genomic_DNA"/>
</dbReference>
<proteinExistence type="predicted"/>
<dbReference type="Proteomes" id="UP001150581">
    <property type="component" value="Unassembled WGS sequence"/>
</dbReference>
<sequence length="324" mass="36966">MSLADKCRKKREWLFDNTLLKSMDPEFYSAHFMKYPVLNISLSECKGETLGSYIMNLCGCIARVAKQWLKACRASGRILSEDDIEVDSLRRVLQKYDEILYESTDIAIKYDNLAQVMFKALSEFVSTHYGRYILLIDEYDIPFISIHLAEWDIKTKKAAQGIIKLLFQTIFKDNDNLLKGLLFGVFEVPLTELGSGANNIKEIRMIPSEESDIQSSILAATHPHSGNGLDALTDLFWFNTNEVELMLEQSAKTHPAIGTYKSFILATIKEWYNGYYIGRFRCKYNPWSVSSFIETLCSILSQAEPPTSGFQMQAITQSAARAFW</sequence>
<evidence type="ECO:0000313" key="1">
    <source>
        <dbReference type="EMBL" id="KAJ1877258.1"/>
    </source>
</evidence>
<feature type="non-terminal residue" evidence="1">
    <location>
        <position position="324"/>
    </location>
</feature>
<keyword evidence="2" id="KW-1185">Reference proteome</keyword>
<comment type="caution">
    <text evidence="1">The sequence shown here is derived from an EMBL/GenBank/DDBJ whole genome shotgun (WGS) entry which is preliminary data.</text>
</comment>
<accession>A0ACC1HVN9</accession>